<dbReference type="Pfam" id="PF04257">
    <property type="entry name" value="Exonuc_V_gamma"/>
    <property type="match status" value="1"/>
</dbReference>
<dbReference type="OrthoDB" id="9762834at2"/>
<dbReference type="SUPFAM" id="SSF52540">
    <property type="entry name" value="P-loop containing nucleoside triphosphate hydrolases"/>
    <property type="match status" value="2"/>
</dbReference>
<dbReference type="Gene3D" id="1.10.10.160">
    <property type="match status" value="1"/>
</dbReference>
<dbReference type="InterPro" id="IPR027417">
    <property type="entry name" value="P-loop_NTPase"/>
</dbReference>
<dbReference type="PANTHER" id="PTHR30591:SF1">
    <property type="entry name" value="RECBCD ENZYME SUBUNIT RECC"/>
    <property type="match status" value="1"/>
</dbReference>
<keyword evidence="6 10" id="KW-0269">Exonuclease</keyword>
<comment type="subunit">
    <text evidence="10">Heterotrimer of RecB, RecC and RecD. All subunits contribute to DNA-binding.</text>
</comment>
<keyword evidence="5 10" id="KW-0347">Helicase</keyword>
<comment type="miscellaneous">
    <text evidence="10">In the RecBCD complex, RecB has a slow 3'-5' helicase, an exonuclease activity and loads RecA onto ssDNA, RecD has a fast 5'-3' helicase activity, while RecC stimulates the ATPase and processivity of the RecB helicase and contributes to recognition of the Chi site.</text>
</comment>
<dbReference type="Gene3D" id="3.40.50.300">
    <property type="entry name" value="P-loop containing nucleotide triphosphate hydrolases"/>
    <property type="match status" value="2"/>
</dbReference>
<dbReference type="Pfam" id="PF17946">
    <property type="entry name" value="RecC_C"/>
    <property type="match status" value="1"/>
</dbReference>
<evidence type="ECO:0000256" key="10">
    <source>
        <dbReference type="HAMAP-Rule" id="MF_01486"/>
    </source>
</evidence>
<dbReference type="EMBL" id="FOLH01000001">
    <property type="protein sequence ID" value="SFB87670.1"/>
    <property type="molecule type" value="Genomic_DNA"/>
</dbReference>
<dbReference type="Proteomes" id="UP000199058">
    <property type="component" value="Unassembled WGS sequence"/>
</dbReference>
<evidence type="ECO:0000256" key="5">
    <source>
        <dbReference type="ARBA" id="ARBA00022806"/>
    </source>
</evidence>
<gene>
    <name evidence="10" type="primary">recC</name>
    <name evidence="12" type="ORF">SAMN05660443_0671</name>
</gene>
<evidence type="ECO:0000256" key="9">
    <source>
        <dbReference type="ARBA" id="ARBA00023204"/>
    </source>
</evidence>
<feature type="domain" description="RecC C-terminal" evidence="11">
    <location>
        <begin position="853"/>
        <end position="1093"/>
    </location>
</feature>
<dbReference type="GO" id="GO:0009338">
    <property type="term" value="C:exodeoxyribonuclease V complex"/>
    <property type="evidence" value="ECO:0007669"/>
    <property type="project" value="InterPro"/>
</dbReference>
<dbReference type="HAMAP" id="MF_01486">
    <property type="entry name" value="RecC"/>
    <property type="match status" value="1"/>
</dbReference>
<dbReference type="InterPro" id="IPR006697">
    <property type="entry name" value="RecC"/>
</dbReference>
<dbReference type="RefSeq" id="WP_091959125.1">
    <property type="nucleotide sequence ID" value="NZ_FOLH01000001.1"/>
</dbReference>
<evidence type="ECO:0000256" key="1">
    <source>
        <dbReference type="ARBA" id="ARBA00022722"/>
    </source>
</evidence>
<dbReference type="GO" id="GO:0005524">
    <property type="term" value="F:ATP binding"/>
    <property type="evidence" value="ECO:0007669"/>
    <property type="project" value="UniProtKB-UniRule"/>
</dbReference>
<dbReference type="InterPro" id="IPR011335">
    <property type="entry name" value="Restrct_endonuc-II-like"/>
</dbReference>
<dbReference type="GO" id="GO:0008854">
    <property type="term" value="F:exodeoxyribonuclease V activity"/>
    <property type="evidence" value="ECO:0007669"/>
    <property type="project" value="InterPro"/>
</dbReference>
<dbReference type="NCBIfam" id="TIGR01450">
    <property type="entry name" value="recC"/>
    <property type="match status" value="1"/>
</dbReference>
<evidence type="ECO:0000256" key="2">
    <source>
        <dbReference type="ARBA" id="ARBA00022741"/>
    </source>
</evidence>
<dbReference type="PIRSF" id="PIRSF000980">
    <property type="entry name" value="RecC"/>
    <property type="match status" value="1"/>
</dbReference>
<keyword evidence="9 10" id="KW-0234">DNA repair</keyword>
<comment type="function">
    <text evidence="10">A helicase/nuclease that prepares dsDNA breaks (DSB) for recombinational DNA repair. Binds to DSBs and unwinds DNA via a highly rapid and processive ATP-dependent bidirectional helicase activity. Unwinds dsDNA until it encounters a Chi (crossover hotspot instigator) sequence from the 3' direction. Cuts ssDNA a few nucleotides 3' to the Chi site. The properties and activities of the enzyme are changed at Chi. The Chi-altered holoenzyme produces a long 3'-ssDNA overhang and facilitates RecA-binding to the ssDNA for homologous DNA recombination and repair. Holoenzyme degrades any linearized DNA that is unable to undergo homologous recombination. In the holoenzyme this subunit recognizes the wild-type Chi sequence, and when added to isolated RecB increases its ATP-dependent helicase processivity.</text>
</comment>
<proteinExistence type="inferred from homology"/>
<dbReference type="Gene3D" id="1.10.10.990">
    <property type="match status" value="1"/>
</dbReference>
<dbReference type="InterPro" id="IPR041500">
    <property type="entry name" value="RecC_C"/>
</dbReference>
<evidence type="ECO:0000256" key="3">
    <source>
        <dbReference type="ARBA" id="ARBA00022763"/>
    </source>
</evidence>
<keyword evidence="1 10" id="KW-0540">Nuclease</keyword>
<organism evidence="12 13">
    <name type="scientific">Marinospirillum celere</name>
    <dbReference type="NCBI Taxonomy" id="1122252"/>
    <lineage>
        <taxon>Bacteria</taxon>
        <taxon>Pseudomonadati</taxon>
        <taxon>Pseudomonadota</taxon>
        <taxon>Gammaproteobacteria</taxon>
        <taxon>Oceanospirillales</taxon>
        <taxon>Oceanospirillaceae</taxon>
        <taxon>Marinospirillum</taxon>
    </lineage>
</organism>
<comment type="similarity">
    <text evidence="10">Belongs to the RecC family.</text>
</comment>
<dbReference type="AlphaFoldDB" id="A0A1I1ERY0"/>
<keyword evidence="13" id="KW-1185">Reference proteome</keyword>
<keyword evidence="4 10" id="KW-0378">Hydrolase</keyword>
<keyword evidence="3 10" id="KW-0227">DNA damage</keyword>
<reference evidence="12 13" key="1">
    <citation type="submission" date="2016-10" db="EMBL/GenBank/DDBJ databases">
        <authorList>
            <person name="de Groot N.N."/>
        </authorList>
    </citation>
    <scope>NUCLEOTIDE SEQUENCE [LARGE SCALE GENOMIC DNA]</scope>
    <source>
        <strain evidence="12 13">DSM 18438</strain>
    </source>
</reference>
<dbReference type="InterPro" id="IPR013986">
    <property type="entry name" value="DExx_box_DNA_helicase_dom_sf"/>
</dbReference>
<dbReference type="Gene3D" id="3.40.50.10930">
    <property type="match status" value="1"/>
</dbReference>
<evidence type="ECO:0000313" key="12">
    <source>
        <dbReference type="EMBL" id="SFB87670.1"/>
    </source>
</evidence>
<keyword evidence="7 10" id="KW-0067">ATP-binding</keyword>
<accession>A0A1I1ERY0</accession>
<dbReference type="GO" id="GO:0003677">
    <property type="term" value="F:DNA binding"/>
    <property type="evidence" value="ECO:0007669"/>
    <property type="project" value="UniProtKB-UniRule"/>
</dbReference>
<protein>
    <recommendedName>
        <fullName evidence="10">RecBCD enzyme subunit RecC</fullName>
    </recommendedName>
    <alternativeName>
        <fullName evidence="10">Exonuclease V subunit RecC</fullName>
        <shortName evidence="10">ExoV subunit RecC</shortName>
    </alternativeName>
    <alternativeName>
        <fullName evidence="10">Helicase/nuclease RecBCD subunit RecC</fullName>
    </alternativeName>
</protein>
<keyword evidence="8 10" id="KW-0238">DNA-binding</keyword>
<evidence type="ECO:0000256" key="8">
    <source>
        <dbReference type="ARBA" id="ARBA00023125"/>
    </source>
</evidence>
<dbReference type="PANTHER" id="PTHR30591">
    <property type="entry name" value="RECBCD ENZYME SUBUNIT RECC"/>
    <property type="match status" value="1"/>
</dbReference>
<evidence type="ECO:0000256" key="7">
    <source>
        <dbReference type="ARBA" id="ARBA00022840"/>
    </source>
</evidence>
<sequence length="1153" mass="132373">MTPPVSEPLTPGLMILQGNQLEELRDLMVQWLSRNPLSPLEDECILVQSNGIAQWLKMAMAADPTDGGCGIAASMQVQLPGRFIWKAYRSLFPELPEASPFDKQPLTWRLYQLLAKLDVIKQQLPNSERLKPLEDFLNQDSDPRRLHQLAANLADLFDQYQVYRADWLEAWEAGQDILINARGQQQPLEAEAAWQPLVWRLLLDVIDKDQQLGQGQWDKASRASIHQAVITASKQFSADKRPAQLPRRVVVFGISSLPRQTLELLEALAPFTQILLFVSNPCQHYWGDLIEGKDLLKQEYRRIQARKLPSGLQQEELHLYGHPLLASWGKQGRDYLHLLDASDQPESYQQHFTSINLFTSPGQDCLLHQLQDDLLELRSLQERQALESTIDPEKDLSLSFQIAHSPQREIEILQDQLLQEFERAHQAGKPLQPRDLLVMVPDINDYAAAIQAVFGRISRQDPRYLPYQIADQGQRGQNTLLIALEKLLHLPASRFSVSELLDLLDIPSLRENLGLKEADLPRLRQWIEGANIRWGLDGQQRASLDLPASEHNTWMQGLKRMLLGYANGSSGDWQGIQPYAEVAGLEAELVGPLVLLLDQLEATRQELSQPQLPEHWLQLIQTLLNDFFVETSPADTWALTQVQNQLETLETHWRLGDLSQQPLPLEVVREELLSGIDQPNLTQKFLGGSINFATLMPMRAIPFRQIWLLGMNDQDYPRSVHPAHYDLMAKDYRPGDRSRREDDRYLFLEALLSAREKLVISWVGRDIRDNSARPPSVLVSQLRDHLAAGWSSSQGEDLLSGLTCEHPLQAFSRNYFLQNRDPRLFTYAHEWRVIHQENSPDSEQLPDFQSEGRISLQELSAFLRYPVRSFYQQRLGVYWQEDAQPTLDDEPFQVQSLDRWALQKQLLDQVTQDLAEKRFLSLQECLEEHAQALQRAGYLPLPPFHESARNQVLEGLQEPLETYQQLLAEFNQLLPAQHQSWQLSPHLELEASLQDLRTNGQGQTLRLLLQPSRLHAGDSYKWHHLIRLWPGHLFAQLHQPVTTRILGPATDLSLHPLHPKVAERLLLTLAESWQQGMQEPLPLPCRTGFAWLMEKGQPQTTYEGGFMTTGESQEHPAFKRFWPEYYQLEARGLAHWCETLYRPLVEHLEKPTS</sequence>
<evidence type="ECO:0000256" key="4">
    <source>
        <dbReference type="ARBA" id="ARBA00022801"/>
    </source>
</evidence>
<evidence type="ECO:0000259" key="11">
    <source>
        <dbReference type="Pfam" id="PF17946"/>
    </source>
</evidence>
<keyword evidence="2 10" id="KW-0547">Nucleotide-binding</keyword>
<dbReference type="GO" id="GO:0003678">
    <property type="term" value="F:DNA helicase activity"/>
    <property type="evidence" value="ECO:0007669"/>
    <property type="project" value="UniProtKB-UniRule"/>
</dbReference>
<evidence type="ECO:0000256" key="6">
    <source>
        <dbReference type="ARBA" id="ARBA00022839"/>
    </source>
</evidence>
<evidence type="ECO:0000313" key="13">
    <source>
        <dbReference type="Proteomes" id="UP000199058"/>
    </source>
</evidence>
<dbReference type="GO" id="GO:0000724">
    <property type="term" value="P:double-strand break repair via homologous recombination"/>
    <property type="evidence" value="ECO:0007669"/>
    <property type="project" value="UniProtKB-UniRule"/>
</dbReference>
<dbReference type="STRING" id="1122252.SAMN05660443_0671"/>
<dbReference type="SUPFAM" id="SSF52980">
    <property type="entry name" value="Restriction endonuclease-like"/>
    <property type="match status" value="1"/>
</dbReference>
<name>A0A1I1ERY0_9GAMM</name>